<dbReference type="Proteomes" id="UP000559404">
    <property type="component" value="Unassembled WGS sequence"/>
</dbReference>
<keyword evidence="5" id="KW-1185">Reference proteome</keyword>
<comment type="caution">
    <text evidence="4">The sequence shown here is derived from an EMBL/GenBank/DDBJ whole genome shotgun (WGS) entry which is preliminary data.</text>
</comment>
<dbReference type="Pfam" id="PF00583">
    <property type="entry name" value="Acetyltransf_1"/>
    <property type="match status" value="1"/>
</dbReference>
<name>A0A838XRN8_9HYPH</name>
<dbReference type="PANTHER" id="PTHR10545">
    <property type="entry name" value="DIAMINE N-ACETYLTRANSFERASE"/>
    <property type="match status" value="1"/>
</dbReference>
<sequence>MTCNGISIRLAAKADAGRFNDALAQLSHDLGDPHGTRPEDLVRHGFGTSPILRGLLAETEAGAVVGALLCSPMFSTVSGGAGLYVSDLWVSDAARGAGLGPRLLAAAIKTAPADWNVKFLKLSVYDNSPRARAFYDRLGFAPTTGETVMRLDHLHFDGLTGEP</sequence>
<organism evidence="4 5">
    <name type="scientific">Stappia taiwanensis</name>
    <dbReference type="NCBI Taxonomy" id="992267"/>
    <lineage>
        <taxon>Bacteria</taxon>
        <taxon>Pseudomonadati</taxon>
        <taxon>Pseudomonadota</taxon>
        <taxon>Alphaproteobacteria</taxon>
        <taxon>Hyphomicrobiales</taxon>
        <taxon>Stappiaceae</taxon>
        <taxon>Stappia</taxon>
    </lineage>
</organism>
<dbReference type="Gene3D" id="3.40.630.30">
    <property type="match status" value="1"/>
</dbReference>
<proteinExistence type="predicted"/>
<reference evidence="4 5" key="1">
    <citation type="submission" date="2020-07" db="EMBL/GenBank/DDBJ databases">
        <authorList>
            <person name="Li M."/>
        </authorList>
    </citation>
    <scope>NUCLEOTIDE SEQUENCE [LARGE SCALE GENOMIC DNA]</scope>
    <source>
        <strain evidence="4 5">DSM 23284</strain>
    </source>
</reference>
<dbReference type="AlphaFoldDB" id="A0A838XRN8"/>
<dbReference type="InterPro" id="IPR051016">
    <property type="entry name" value="Diverse_Substrate_AcTransf"/>
</dbReference>
<evidence type="ECO:0000313" key="4">
    <source>
        <dbReference type="EMBL" id="MBA4611721.1"/>
    </source>
</evidence>
<dbReference type="GO" id="GO:0008080">
    <property type="term" value="F:N-acetyltransferase activity"/>
    <property type="evidence" value="ECO:0007669"/>
    <property type="project" value="TreeGrafter"/>
</dbReference>
<evidence type="ECO:0000313" key="5">
    <source>
        <dbReference type="Proteomes" id="UP000559404"/>
    </source>
</evidence>
<evidence type="ECO:0000256" key="2">
    <source>
        <dbReference type="ARBA" id="ARBA00023315"/>
    </source>
</evidence>
<dbReference type="InterPro" id="IPR000182">
    <property type="entry name" value="GNAT_dom"/>
</dbReference>
<feature type="domain" description="N-acetyltransferase" evidence="3">
    <location>
        <begin position="6"/>
        <end position="162"/>
    </location>
</feature>
<dbReference type="PROSITE" id="PS51186">
    <property type="entry name" value="GNAT"/>
    <property type="match status" value="1"/>
</dbReference>
<evidence type="ECO:0000256" key="1">
    <source>
        <dbReference type="ARBA" id="ARBA00022679"/>
    </source>
</evidence>
<gene>
    <name evidence="4" type="ORF">H1W37_08675</name>
</gene>
<accession>A0A838XRN8</accession>
<dbReference type="SUPFAM" id="SSF55729">
    <property type="entry name" value="Acyl-CoA N-acyltransferases (Nat)"/>
    <property type="match status" value="1"/>
</dbReference>
<dbReference type="RefSeq" id="WP_181759914.1">
    <property type="nucleotide sequence ID" value="NZ_BMCR01000005.1"/>
</dbReference>
<evidence type="ECO:0000259" key="3">
    <source>
        <dbReference type="PROSITE" id="PS51186"/>
    </source>
</evidence>
<dbReference type="PANTHER" id="PTHR10545:SF29">
    <property type="entry name" value="GH14572P-RELATED"/>
    <property type="match status" value="1"/>
</dbReference>
<dbReference type="EMBL" id="JACEON010000006">
    <property type="protein sequence ID" value="MBA4611721.1"/>
    <property type="molecule type" value="Genomic_DNA"/>
</dbReference>
<protein>
    <submittedName>
        <fullName evidence="4">GNAT family N-acetyltransferase</fullName>
    </submittedName>
</protein>
<dbReference type="InterPro" id="IPR016181">
    <property type="entry name" value="Acyl_CoA_acyltransferase"/>
</dbReference>
<dbReference type="CDD" id="cd04301">
    <property type="entry name" value="NAT_SF"/>
    <property type="match status" value="1"/>
</dbReference>
<keyword evidence="2" id="KW-0012">Acyltransferase</keyword>
<keyword evidence="1 4" id="KW-0808">Transferase</keyword>
<reference evidence="4 5" key="2">
    <citation type="submission" date="2020-08" db="EMBL/GenBank/DDBJ databases">
        <title>Stappia taiwanensis sp. nov., isolated from a coastal thermal spring.</title>
        <authorList>
            <person name="Kampfer P."/>
        </authorList>
    </citation>
    <scope>NUCLEOTIDE SEQUENCE [LARGE SCALE GENOMIC DNA]</scope>
    <source>
        <strain evidence="4 5">DSM 23284</strain>
    </source>
</reference>